<dbReference type="Gene3D" id="1.10.357.10">
    <property type="entry name" value="Tetracycline Repressor, domain 2"/>
    <property type="match status" value="1"/>
</dbReference>
<keyword evidence="1" id="KW-0805">Transcription regulation</keyword>
<keyword evidence="3" id="KW-0804">Transcription</keyword>
<protein>
    <submittedName>
        <fullName evidence="6">TetR family transcriptional regulator</fullName>
    </submittedName>
</protein>
<dbReference type="PANTHER" id="PTHR30055:SF234">
    <property type="entry name" value="HTH-TYPE TRANSCRIPTIONAL REGULATOR BETI"/>
    <property type="match status" value="1"/>
</dbReference>
<keyword evidence="2 4" id="KW-0238">DNA-binding</keyword>
<proteinExistence type="predicted"/>
<feature type="DNA-binding region" description="H-T-H motif" evidence="4">
    <location>
        <begin position="32"/>
        <end position="51"/>
    </location>
</feature>
<dbReference type="InterPro" id="IPR001647">
    <property type="entry name" value="HTH_TetR"/>
</dbReference>
<accession>A0ABQ4G2S3</accession>
<sequence length="192" mass="20359">MSEAMRADARRNYDMLLGVARQAFAEQGTDASLRDVARRAGVGIGTLYRHFPTREALLEALLRSGFDGLRAKADDLLEAPSPKDALAEWLLAFALGSGTYRGLPESVMAALADDTSRLHSSCEAMRNAGGRLLTRAQETGAVRADLTTGEMLSLAAGASWAAGQSRASTEDREAFVARLLEVTMEGLAPSGG</sequence>
<evidence type="ECO:0000313" key="6">
    <source>
        <dbReference type="EMBL" id="GIH41367.1"/>
    </source>
</evidence>
<dbReference type="Pfam" id="PF21597">
    <property type="entry name" value="TetR_C_43"/>
    <property type="match status" value="1"/>
</dbReference>
<feature type="domain" description="HTH tetR-type" evidence="5">
    <location>
        <begin position="10"/>
        <end position="69"/>
    </location>
</feature>
<dbReference type="InterPro" id="IPR050109">
    <property type="entry name" value="HTH-type_TetR-like_transc_reg"/>
</dbReference>
<dbReference type="PROSITE" id="PS50977">
    <property type="entry name" value="HTH_TETR_2"/>
    <property type="match status" value="1"/>
</dbReference>
<comment type="caution">
    <text evidence="6">The sequence shown here is derived from an EMBL/GenBank/DDBJ whole genome shotgun (WGS) entry which is preliminary data.</text>
</comment>
<dbReference type="PRINTS" id="PR00455">
    <property type="entry name" value="HTHTETR"/>
</dbReference>
<dbReference type="RefSeq" id="WP_239103799.1">
    <property type="nucleotide sequence ID" value="NZ_BAAAGP010000020.1"/>
</dbReference>
<evidence type="ECO:0000256" key="1">
    <source>
        <dbReference type="ARBA" id="ARBA00023015"/>
    </source>
</evidence>
<dbReference type="InterPro" id="IPR036271">
    <property type="entry name" value="Tet_transcr_reg_TetR-rel_C_sf"/>
</dbReference>
<dbReference type="SUPFAM" id="SSF46689">
    <property type="entry name" value="Homeodomain-like"/>
    <property type="match status" value="1"/>
</dbReference>
<name>A0ABQ4G2S3_9ACTN</name>
<evidence type="ECO:0000256" key="3">
    <source>
        <dbReference type="ARBA" id="ARBA00023163"/>
    </source>
</evidence>
<gene>
    <name evidence="6" type="ORF">Mco01_43670</name>
</gene>
<dbReference type="InterPro" id="IPR009057">
    <property type="entry name" value="Homeodomain-like_sf"/>
</dbReference>
<reference evidence="6 7" key="1">
    <citation type="submission" date="2021-01" db="EMBL/GenBank/DDBJ databases">
        <title>Whole genome shotgun sequence of Microbispora corallina NBRC 16416.</title>
        <authorList>
            <person name="Komaki H."/>
            <person name="Tamura T."/>
        </authorList>
    </citation>
    <scope>NUCLEOTIDE SEQUENCE [LARGE SCALE GENOMIC DNA]</scope>
    <source>
        <strain evidence="6 7">NBRC 16416</strain>
    </source>
</reference>
<organism evidence="6 7">
    <name type="scientific">Microbispora corallina</name>
    <dbReference type="NCBI Taxonomy" id="83302"/>
    <lineage>
        <taxon>Bacteria</taxon>
        <taxon>Bacillati</taxon>
        <taxon>Actinomycetota</taxon>
        <taxon>Actinomycetes</taxon>
        <taxon>Streptosporangiales</taxon>
        <taxon>Streptosporangiaceae</taxon>
        <taxon>Microbispora</taxon>
    </lineage>
</organism>
<evidence type="ECO:0000256" key="4">
    <source>
        <dbReference type="PROSITE-ProRule" id="PRU00335"/>
    </source>
</evidence>
<evidence type="ECO:0000259" key="5">
    <source>
        <dbReference type="PROSITE" id="PS50977"/>
    </source>
</evidence>
<dbReference type="Proteomes" id="UP000603904">
    <property type="component" value="Unassembled WGS sequence"/>
</dbReference>
<evidence type="ECO:0000256" key="2">
    <source>
        <dbReference type="ARBA" id="ARBA00023125"/>
    </source>
</evidence>
<dbReference type="InterPro" id="IPR049445">
    <property type="entry name" value="TetR_SbtR-like_C"/>
</dbReference>
<keyword evidence="7" id="KW-1185">Reference proteome</keyword>
<dbReference type="SUPFAM" id="SSF48498">
    <property type="entry name" value="Tetracyclin repressor-like, C-terminal domain"/>
    <property type="match status" value="1"/>
</dbReference>
<dbReference type="Pfam" id="PF00440">
    <property type="entry name" value="TetR_N"/>
    <property type="match status" value="1"/>
</dbReference>
<evidence type="ECO:0000313" key="7">
    <source>
        <dbReference type="Proteomes" id="UP000603904"/>
    </source>
</evidence>
<dbReference type="EMBL" id="BOOC01000022">
    <property type="protein sequence ID" value="GIH41367.1"/>
    <property type="molecule type" value="Genomic_DNA"/>
</dbReference>
<dbReference type="PANTHER" id="PTHR30055">
    <property type="entry name" value="HTH-TYPE TRANSCRIPTIONAL REGULATOR RUTR"/>
    <property type="match status" value="1"/>
</dbReference>